<sequence length="45" mass="5098">MDDNKNTTSFSQQVCSVLHHHDPTTNKVVTYIYKTVFCTSPPSPQ</sequence>
<gene>
    <name evidence="1" type="ORF">HUJ06_004995</name>
</gene>
<protein>
    <submittedName>
        <fullName evidence="1">Uncharacterized protein</fullName>
    </submittedName>
</protein>
<dbReference type="EMBL" id="DUZY01000004">
    <property type="protein sequence ID" value="DAD34355.1"/>
    <property type="molecule type" value="Genomic_DNA"/>
</dbReference>
<accession>A0A822YTB3</accession>
<proteinExistence type="predicted"/>
<organism evidence="1 2">
    <name type="scientific">Nelumbo nucifera</name>
    <name type="common">Sacred lotus</name>
    <dbReference type="NCBI Taxonomy" id="4432"/>
    <lineage>
        <taxon>Eukaryota</taxon>
        <taxon>Viridiplantae</taxon>
        <taxon>Streptophyta</taxon>
        <taxon>Embryophyta</taxon>
        <taxon>Tracheophyta</taxon>
        <taxon>Spermatophyta</taxon>
        <taxon>Magnoliopsida</taxon>
        <taxon>Proteales</taxon>
        <taxon>Nelumbonaceae</taxon>
        <taxon>Nelumbo</taxon>
    </lineage>
</organism>
<evidence type="ECO:0000313" key="2">
    <source>
        <dbReference type="Proteomes" id="UP000607653"/>
    </source>
</evidence>
<reference evidence="1 2" key="1">
    <citation type="journal article" date="2020" name="Mol. Biol. Evol.">
        <title>Distinct Expression and Methylation Patterns for Genes with Different Fates following a Single Whole-Genome Duplication in Flowering Plants.</title>
        <authorList>
            <person name="Shi T."/>
            <person name="Rahmani R.S."/>
            <person name="Gugger P.F."/>
            <person name="Wang M."/>
            <person name="Li H."/>
            <person name="Zhang Y."/>
            <person name="Li Z."/>
            <person name="Wang Q."/>
            <person name="Van de Peer Y."/>
            <person name="Marchal K."/>
            <person name="Chen J."/>
        </authorList>
    </citation>
    <scope>NUCLEOTIDE SEQUENCE [LARGE SCALE GENOMIC DNA]</scope>
    <source>
        <tissue evidence="1">Leaf</tissue>
    </source>
</reference>
<dbReference type="AlphaFoldDB" id="A0A822YTB3"/>
<dbReference type="Proteomes" id="UP000607653">
    <property type="component" value="Unassembled WGS sequence"/>
</dbReference>
<evidence type="ECO:0000313" key="1">
    <source>
        <dbReference type="EMBL" id="DAD34355.1"/>
    </source>
</evidence>
<comment type="caution">
    <text evidence="1">The sequence shown here is derived from an EMBL/GenBank/DDBJ whole genome shotgun (WGS) entry which is preliminary data.</text>
</comment>
<keyword evidence="2" id="KW-1185">Reference proteome</keyword>
<name>A0A822YTB3_NELNU</name>